<keyword evidence="3 7" id="KW-0997">Cell inner membrane</keyword>
<evidence type="ECO:0000256" key="4">
    <source>
        <dbReference type="ARBA" id="ARBA00022692"/>
    </source>
</evidence>
<reference evidence="9" key="1">
    <citation type="submission" date="2021-04" db="EMBL/GenBank/DDBJ databases">
        <authorList>
            <person name="Zhang D.-C."/>
        </authorList>
    </citation>
    <scope>NUCLEOTIDE SEQUENCE</scope>
    <source>
        <strain evidence="9">CGMCC 1.15697</strain>
    </source>
</reference>
<name>A0A8J7S7T5_9PROT</name>
<evidence type="ECO:0000313" key="9">
    <source>
        <dbReference type="EMBL" id="MBP5857122.1"/>
    </source>
</evidence>
<keyword evidence="7" id="KW-0813">Transport</keyword>
<dbReference type="InterPro" id="IPR004681">
    <property type="entry name" value="TRAP_DctM"/>
</dbReference>
<dbReference type="EMBL" id="JAGMWN010000003">
    <property type="protein sequence ID" value="MBP5857122.1"/>
    <property type="molecule type" value="Genomic_DNA"/>
</dbReference>
<evidence type="ECO:0000256" key="7">
    <source>
        <dbReference type="RuleBase" id="RU369079"/>
    </source>
</evidence>
<keyword evidence="10" id="KW-1185">Reference proteome</keyword>
<protein>
    <recommendedName>
        <fullName evidence="7">TRAP transporter large permease protein</fullName>
    </recommendedName>
</protein>
<feature type="transmembrane region" description="Helical" evidence="7">
    <location>
        <begin position="240"/>
        <end position="258"/>
    </location>
</feature>
<dbReference type="AlphaFoldDB" id="A0A8J7S7T5"/>
<feature type="transmembrane region" description="Helical" evidence="7">
    <location>
        <begin position="216"/>
        <end position="234"/>
    </location>
</feature>
<keyword evidence="6 7" id="KW-0472">Membrane</keyword>
<accession>A0A8J7S7T5</accession>
<feature type="transmembrane region" description="Helical" evidence="7">
    <location>
        <begin position="270"/>
        <end position="291"/>
    </location>
</feature>
<comment type="caution">
    <text evidence="7">Lacks conserved residue(s) required for the propagation of feature annotation.</text>
</comment>
<comment type="similarity">
    <text evidence="7">Belongs to the TRAP transporter large permease family.</text>
</comment>
<dbReference type="InterPro" id="IPR010656">
    <property type="entry name" value="DctM"/>
</dbReference>
<dbReference type="Proteomes" id="UP000672602">
    <property type="component" value="Unassembled WGS sequence"/>
</dbReference>
<feature type="domain" description="TRAP C4-dicarboxylate transport system permease DctM subunit" evidence="8">
    <location>
        <begin position="12"/>
        <end position="418"/>
    </location>
</feature>
<comment type="caution">
    <text evidence="9">The sequence shown here is derived from an EMBL/GenBank/DDBJ whole genome shotgun (WGS) entry which is preliminary data.</text>
</comment>
<comment type="subunit">
    <text evidence="7">The complex comprises the extracytoplasmic solute receptor protein and the two transmembrane proteins.</text>
</comment>
<dbReference type="NCBIfam" id="TIGR00786">
    <property type="entry name" value="dctM"/>
    <property type="match status" value="1"/>
</dbReference>
<gene>
    <name evidence="9" type="ORF">KAJ83_08880</name>
</gene>
<evidence type="ECO:0000256" key="5">
    <source>
        <dbReference type="ARBA" id="ARBA00022989"/>
    </source>
</evidence>
<dbReference type="PIRSF" id="PIRSF006066">
    <property type="entry name" value="HI0050"/>
    <property type="match status" value="1"/>
</dbReference>
<keyword evidence="4 7" id="KW-0812">Transmembrane</keyword>
<evidence type="ECO:0000256" key="1">
    <source>
        <dbReference type="ARBA" id="ARBA00004429"/>
    </source>
</evidence>
<evidence type="ECO:0000256" key="2">
    <source>
        <dbReference type="ARBA" id="ARBA00022475"/>
    </source>
</evidence>
<keyword evidence="2" id="KW-1003">Cell membrane</keyword>
<dbReference type="Pfam" id="PF06808">
    <property type="entry name" value="DctM"/>
    <property type="match status" value="1"/>
</dbReference>
<feature type="transmembrane region" description="Helical" evidence="7">
    <location>
        <begin position="54"/>
        <end position="78"/>
    </location>
</feature>
<evidence type="ECO:0000259" key="8">
    <source>
        <dbReference type="Pfam" id="PF06808"/>
    </source>
</evidence>
<sequence length="436" mass="45258">MTIGLLFLIATVLAVVLFVLGTPIFLVMGLWVLAAHLIEGYPLANIGNGMFEGLNSFALLAAPLFILTGDLIAGGGIAKRITDFTLALLGWLRGGLGMASLTACGIFAAISGSNSATTATIGSIVCPTMREQNYASGFAAATASAGGCVGIIIPPSILFIIYGYLNDVPVSELFLAGITPGLLMVFAMMVACWAVSRSKKYGVLIPFEVRNVVRTSPGVSLALAAVLLVLWGIYSGAFSPTEAASVTVAYCLFAGLFITRELKIKAIPDLMFRSAVIIGIIIPLVAVSIMMQQMFAVIGVSRYVAGLLTEIGSYELVMMACMATVLVAGALLESVPLTIILAPILAPAAVSVGADPFHFAIVFMVGGAIGFITPPFGLNLFVASTITGVPYLKIARSVLPYLGALILAWVIIAVFPELTLTLVRLAGLGGGGLTID</sequence>
<dbReference type="GO" id="GO:0022857">
    <property type="term" value="F:transmembrane transporter activity"/>
    <property type="evidence" value="ECO:0007669"/>
    <property type="project" value="UniProtKB-UniRule"/>
</dbReference>
<dbReference type="GO" id="GO:0005886">
    <property type="term" value="C:plasma membrane"/>
    <property type="evidence" value="ECO:0007669"/>
    <property type="project" value="UniProtKB-SubCell"/>
</dbReference>
<feature type="transmembrane region" description="Helical" evidence="7">
    <location>
        <begin position="138"/>
        <end position="162"/>
    </location>
</feature>
<proteinExistence type="inferred from homology"/>
<feature type="transmembrane region" description="Helical" evidence="7">
    <location>
        <begin position="174"/>
        <end position="195"/>
    </location>
</feature>
<feature type="transmembrane region" description="Helical" evidence="7">
    <location>
        <begin position="360"/>
        <end position="382"/>
    </location>
</feature>
<dbReference type="RefSeq" id="WP_210681683.1">
    <property type="nucleotide sequence ID" value="NZ_JAGMWN010000003.1"/>
</dbReference>
<feature type="transmembrane region" description="Helical" evidence="7">
    <location>
        <begin position="6"/>
        <end position="33"/>
    </location>
</feature>
<comment type="subcellular location">
    <subcellularLocation>
        <location evidence="1 7">Cell inner membrane</location>
        <topology evidence="1 7">Multi-pass membrane protein</topology>
    </subcellularLocation>
</comment>
<dbReference type="PANTHER" id="PTHR33362:SF3">
    <property type="entry name" value="SIALIC ACID TRAP TRANSPORTER PERMEASE PROTEIN SIAT"/>
    <property type="match status" value="1"/>
</dbReference>
<evidence type="ECO:0000313" key="10">
    <source>
        <dbReference type="Proteomes" id="UP000672602"/>
    </source>
</evidence>
<organism evidence="9 10">
    <name type="scientific">Marivibrio halodurans</name>
    <dbReference type="NCBI Taxonomy" id="2039722"/>
    <lineage>
        <taxon>Bacteria</taxon>
        <taxon>Pseudomonadati</taxon>
        <taxon>Pseudomonadota</taxon>
        <taxon>Alphaproteobacteria</taxon>
        <taxon>Rhodospirillales</taxon>
        <taxon>Rhodospirillaceae</taxon>
        <taxon>Marivibrio</taxon>
    </lineage>
</organism>
<evidence type="ECO:0000256" key="6">
    <source>
        <dbReference type="ARBA" id="ARBA00023136"/>
    </source>
</evidence>
<feature type="transmembrane region" description="Helical" evidence="7">
    <location>
        <begin position="394"/>
        <end position="415"/>
    </location>
</feature>
<comment type="function">
    <text evidence="7">Part of the tripartite ATP-independent periplasmic (TRAP) transport system.</text>
</comment>
<dbReference type="PANTHER" id="PTHR33362">
    <property type="entry name" value="SIALIC ACID TRAP TRANSPORTER PERMEASE PROTEIN SIAT-RELATED"/>
    <property type="match status" value="1"/>
</dbReference>
<evidence type="ECO:0000256" key="3">
    <source>
        <dbReference type="ARBA" id="ARBA00022519"/>
    </source>
</evidence>
<keyword evidence="5 7" id="KW-1133">Transmembrane helix</keyword>